<dbReference type="Pfam" id="PF00353">
    <property type="entry name" value="HemolysinCabind"/>
    <property type="match status" value="1"/>
</dbReference>
<dbReference type="InterPro" id="IPR024079">
    <property type="entry name" value="MetalloPept_cat_dom_sf"/>
</dbReference>
<comment type="cofactor">
    <cofactor evidence="1">
        <name>Ca(2+)</name>
        <dbReference type="ChEBI" id="CHEBI:29108"/>
    </cofactor>
</comment>
<dbReference type="AlphaFoldDB" id="A0AAE3QFG0"/>
<evidence type="ECO:0000256" key="3">
    <source>
        <dbReference type="ARBA" id="ARBA00004613"/>
    </source>
</evidence>
<dbReference type="GO" id="GO:0090729">
    <property type="term" value="F:toxin activity"/>
    <property type="evidence" value="ECO:0007669"/>
    <property type="project" value="UniProtKB-KW"/>
</dbReference>
<dbReference type="InterPro" id="IPR013858">
    <property type="entry name" value="Peptidase_M10B_C"/>
</dbReference>
<dbReference type="SUPFAM" id="SSF51120">
    <property type="entry name" value="beta-Roll"/>
    <property type="match status" value="1"/>
</dbReference>
<dbReference type="Gene3D" id="2.150.10.10">
    <property type="entry name" value="Serralysin-like metalloprotease, C-terminal"/>
    <property type="match status" value="1"/>
</dbReference>
<dbReference type="Pfam" id="PF08548">
    <property type="entry name" value="Peptidase_M10_C"/>
    <property type="match status" value="1"/>
</dbReference>
<feature type="domain" description="Peptidase M10 serralysin C-terminal" evidence="9">
    <location>
        <begin position="222"/>
        <end position="406"/>
    </location>
</feature>
<evidence type="ECO:0000256" key="2">
    <source>
        <dbReference type="ARBA" id="ARBA00004370"/>
    </source>
</evidence>
<dbReference type="InterPro" id="IPR018511">
    <property type="entry name" value="Hemolysin-typ_Ca-bd_CS"/>
</dbReference>
<dbReference type="SUPFAM" id="SSF55486">
    <property type="entry name" value="Metalloproteases ('zincins'), catalytic domain"/>
    <property type="match status" value="1"/>
</dbReference>
<comment type="subcellular location">
    <subcellularLocation>
        <location evidence="2">Membrane</location>
    </subcellularLocation>
    <subcellularLocation>
        <location evidence="3">Secreted</location>
    </subcellularLocation>
</comment>
<evidence type="ECO:0000256" key="4">
    <source>
        <dbReference type="ARBA" id="ARBA00022525"/>
    </source>
</evidence>
<dbReference type="PRINTS" id="PR01488">
    <property type="entry name" value="RTXTOXINA"/>
</dbReference>
<keyword evidence="7" id="KW-0843">Virulence</keyword>
<organism evidence="10 11">
    <name type="scientific">Ferirhizobium litorale</name>
    <dbReference type="NCBI Taxonomy" id="2927786"/>
    <lineage>
        <taxon>Bacteria</taxon>
        <taxon>Pseudomonadati</taxon>
        <taxon>Pseudomonadota</taxon>
        <taxon>Alphaproteobacteria</taxon>
        <taxon>Hyphomicrobiales</taxon>
        <taxon>Rhizobiaceae</taxon>
        <taxon>Ferirhizobium</taxon>
    </lineage>
</organism>
<dbReference type="Gene3D" id="3.40.390.10">
    <property type="entry name" value="Collagenase (Catalytic Domain)"/>
    <property type="match status" value="1"/>
</dbReference>
<dbReference type="InterPro" id="IPR034033">
    <property type="entry name" value="Serralysin-like"/>
</dbReference>
<dbReference type="GO" id="GO:0005509">
    <property type="term" value="F:calcium ion binding"/>
    <property type="evidence" value="ECO:0007669"/>
    <property type="project" value="InterPro"/>
</dbReference>
<evidence type="ECO:0000256" key="8">
    <source>
        <dbReference type="ARBA" id="ARBA00023136"/>
    </source>
</evidence>
<evidence type="ECO:0000256" key="5">
    <source>
        <dbReference type="ARBA" id="ARBA00022656"/>
    </source>
</evidence>
<comment type="caution">
    <text evidence="10">The sequence shown here is derived from an EMBL/GenBank/DDBJ whole genome shotgun (WGS) entry which is preliminary data.</text>
</comment>
<sequence length="446" mass="47748">MTGIGTTTKTVSMTGTTLVDALIEGTAWTGTVTYAFPTATSSFAYSTEPSRNFGSVSYAQANTARFVLEQSYGNKANDGFSVEGFTNLNIAAGSHSSATIRFAQSDAATPTAYSYYPGHYAQSGDVWFSTNYAGTQFDFKNPIAGNYAWHVMIHEIGHTLGLGHGNEGPVALPDEYNSLEYTVMTTRTFVGDPVSGYNYEQFGAPQTFMMADIAALQHMYGADYSTNAGNTTYKWVPGSGKTYVNGEVAIEPGANRIFATIWDGGGVDTFDLRAYSADMTIDLRPGAQSVFSEDQLAYLGGGPNNGYARGNIFNALLYQDNTASLIEKVFGGKGSDQITGNVLSNTLKGNGGDDVLIGLEGNDVLFGGGGCDVFVFKNDHDRDTIRDFVDGDDWIDLGDFNFATKAEALACSYGKGTDTVFAFGDGDQLILKNFDYKHLDAGDVII</sequence>
<dbReference type="Proteomes" id="UP001161580">
    <property type="component" value="Unassembled WGS sequence"/>
</dbReference>
<evidence type="ECO:0000256" key="7">
    <source>
        <dbReference type="ARBA" id="ARBA00023026"/>
    </source>
</evidence>
<evidence type="ECO:0000313" key="10">
    <source>
        <dbReference type="EMBL" id="MDI7923040.1"/>
    </source>
</evidence>
<dbReference type="CDD" id="cd04277">
    <property type="entry name" value="ZnMc_serralysin_like"/>
    <property type="match status" value="1"/>
</dbReference>
<dbReference type="GO" id="GO:0005615">
    <property type="term" value="C:extracellular space"/>
    <property type="evidence" value="ECO:0007669"/>
    <property type="project" value="InterPro"/>
</dbReference>
<dbReference type="InterPro" id="IPR001343">
    <property type="entry name" value="Hemolysn_Ca-bd"/>
</dbReference>
<dbReference type="PROSITE" id="PS00330">
    <property type="entry name" value="HEMOLYSIN_CALCIUM"/>
    <property type="match status" value="1"/>
</dbReference>
<dbReference type="GO" id="GO:0016020">
    <property type="term" value="C:membrane"/>
    <property type="evidence" value="ECO:0007669"/>
    <property type="project" value="UniProtKB-SubCell"/>
</dbReference>
<dbReference type="EMBL" id="JALDYZ010000006">
    <property type="protein sequence ID" value="MDI7923040.1"/>
    <property type="molecule type" value="Genomic_DNA"/>
</dbReference>
<keyword evidence="4" id="KW-0964">Secreted</keyword>
<evidence type="ECO:0000259" key="9">
    <source>
        <dbReference type="Pfam" id="PF08548"/>
    </source>
</evidence>
<proteinExistence type="predicted"/>
<keyword evidence="5" id="KW-0800">Toxin</keyword>
<dbReference type="InterPro" id="IPR011049">
    <property type="entry name" value="Serralysin-like_metalloprot_C"/>
</dbReference>
<evidence type="ECO:0000256" key="1">
    <source>
        <dbReference type="ARBA" id="ARBA00001913"/>
    </source>
</evidence>
<keyword evidence="11" id="KW-1185">Reference proteome</keyword>
<dbReference type="GO" id="GO:0008237">
    <property type="term" value="F:metallopeptidase activity"/>
    <property type="evidence" value="ECO:0007669"/>
    <property type="project" value="InterPro"/>
</dbReference>
<protein>
    <submittedName>
        <fullName evidence="10">M10 family metallopeptidase C-terminal domain-containing protein</fullName>
    </submittedName>
</protein>
<evidence type="ECO:0000313" key="11">
    <source>
        <dbReference type="Proteomes" id="UP001161580"/>
    </source>
</evidence>
<accession>A0AAE3QFG0</accession>
<dbReference type="PRINTS" id="PR00313">
    <property type="entry name" value="CABNDNGRPT"/>
</dbReference>
<name>A0AAE3QFG0_9HYPH</name>
<keyword evidence="6" id="KW-0677">Repeat</keyword>
<evidence type="ECO:0000256" key="6">
    <source>
        <dbReference type="ARBA" id="ARBA00022737"/>
    </source>
</evidence>
<gene>
    <name evidence="10" type="ORF">MRS75_13210</name>
</gene>
<dbReference type="InterPro" id="IPR003995">
    <property type="entry name" value="RTX_toxin_determinant-A"/>
</dbReference>
<keyword evidence="8" id="KW-0472">Membrane</keyword>
<reference evidence="10" key="1">
    <citation type="submission" date="2022-03" db="EMBL/GenBank/DDBJ databases">
        <title>Fererhizobium litorale gen. nov., sp. nov., isolated from sandy sediments of the Sea of Japan seashore.</title>
        <authorList>
            <person name="Romanenko L."/>
            <person name="Kurilenko V."/>
            <person name="Otstavnykh N."/>
            <person name="Svetashev V."/>
            <person name="Tekutyeva L."/>
            <person name="Isaeva M."/>
            <person name="Mikhailov V."/>
        </authorList>
    </citation>
    <scope>NUCLEOTIDE SEQUENCE</scope>
    <source>
        <strain evidence="10">KMM 9576</strain>
    </source>
</reference>